<dbReference type="GO" id="GO:0005635">
    <property type="term" value="C:nuclear envelope"/>
    <property type="evidence" value="ECO:0007669"/>
    <property type="project" value="TreeGrafter"/>
</dbReference>
<feature type="compositionally biased region" description="Low complexity" evidence="6">
    <location>
        <begin position="1"/>
        <end position="24"/>
    </location>
</feature>
<feature type="domain" description="SUN" evidence="8">
    <location>
        <begin position="198"/>
        <end position="412"/>
    </location>
</feature>
<dbReference type="InterPro" id="IPR045119">
    <property type="entry name" value="SUN1-5"/>
</dbReference>
<feature type="compositionally biased region" description="Polar residues" evidence="6">
    <location>
        <begin position="48"/>
        <end position="57"/>
    </location>
</feature>
<evidence type="ECO:0000259" key="8">
    <source>
        <dbReference type="PROSITE" id="PS51469"/>
    </source>
</evidence>
<dbReference type="PANTHER" id="PTHR12911">
    <property type="entry name" value="SAD1/UNC-84-LIKE PROTEIN-RELATED"/>
    <property type="match status" value="1"/>
</dbReference>
<dbReference type="EMBL" id="MTKT01005379">
    <property type="protein sequence ID" value="OWM67661.1"/>
    <property type="molecule type" value="Genomic_DNA"/>
</dbReference>
<dbReference type="PANTHER" id="PTHR12911:SF8">
    <property type="entry name" value="KLAROID PROTEIN-RELATED"/>
    <property type="match status" value="1"/>
</dbReference>
<sequence>MTTSSTDSSQTSESPESPQKPSVSTTNLRKRAVSKNKQEEEETVIANRDNSSPSPQQEDVESAFLGIQETVKNMRKLFPILAMGLLTLFLINLLVRPIGTGKPRSDSQEKSIFPAEFGEHVTEFESVMQKLRDQVEAFDEARKLMQEKLESLEEKLDSLDEKLARMDSENSVTQTALENLKLELSEFNQSLSELHKVPDNIAENLNESALAQKFAEISDFTRMLVEEEIERHEADGIGKVDYALASGGATILRHSEPEFPVNEHKHLVHPDAIKMLQPSFGEPGHCFSFKGDSGYAEIRLRTEIFLESVTLEHVSHRVAYNLSSAPKDCNVTGWLERNGSASVNAQNETIEVHNLVSFRYDLKKKNLQTFEVKKKLNYSEELVVSVVRFEFASNYGGNHTCIYRFRVHGHEANGAFGRVRRCRNSATGKLLVNRSVLLLAMFVFLAI</sequence>
<dbReference type="AlphaFoldDB" id="A0A218W604"/>
<evidence type="ECO:0000256" key="4">
    <source>
        <dbReference type="ARBA" id="ARBA00023136"/>
    </source>
</evidence>
<evidence type="ECO:0000256" key="5">
    <source>
        <dbReference type="SAM" id="Coils"/>
    </source>
</evidence>
<gene>
    <name evidence="9" type="ORF">CDL15_Pgr024746</name>
</gene>
<evidence type="ECO:0000256" key="6">
    <source>
        <dbReference type="SAM" id="MobiDB-lite"/>
    </source>
</evidence>
<dbReference type="Pfam" id="PF07738">
    <property type="entry name" value="Sad1_UNC"/>
    <property type="match status" value="1"/>
</dbReference>
<dbReference type="GO" id="GO:0043495">
    <property type="term" value="F:protein-membrane adaptor activity"/>
    <property type="evidence" value="ECO:0007669"/>
    <property type="project" value="TreeGrafter"/>
</dbReference>
<evidence type="ECO:0000313" key="9">
    <source>
        <dbReference type="EMBL" id="OWM67661.1"/>
    </source>
</evidence>
<dbReference type="PROSITE" id="PS51469">
    <property type="entry name" value="SUN"/>
    <property type="match status" value="1"/>
</dbReference>
<evidence type="ECO:0000256" key="2">
    <source>
        <dbReference type="ARBA" id="ARBA00022692"/>
    </source>
</evidence>
<dbReference type="Proteomes" id="UP000197138">
    <property type="component" value="Unassembled WGS sequence"/>
</dbReference>
<name>A0A218W604_PUNGR</name>
<keyword evidence="5" id="KW-0175">Coiled coil</keyword>
<dbReference type="Gene3D" id="2.60.120.260">
    <property type="entry name" value="Galactose-binding domain-like"/>
    <property type="match status" value="1"/>
</dbReference>
<evidence type="ECO:0000256" key="1">
    <source>
        <dbReference type="ARBA" id="ARBA00004370"/>
    </source>
</evidence>
<accession>A0A218W604</accession>
<feature type="transmembrane region" description="Helical" evidence="7">
    <location>
        <begin position="77"/>
        <end position="95"/>
    </location>
</feature>
<comment type="subcellular location">
    <subcellularLocation>
        <location evidence="1">Membrane</location>
    </subcellularLocation>
</comment>
<evidence type="ECO:0000313" key="10">
    <source>
        <dbReference type="Proteomes" id="UP000197138"/>
    </source>
</evidence>
<proteinExistence type="predicted"/>
<keyword evidence="3 7" id="KW-1133">Transmembrane helix</keyword>
<reference evidence="10" key="1">
    <citation type="journal article" date="2017" name="Plant J.">
        <title>The pomegranate (Punica granatum L.) genome and the genomics of punicalagin biosynthesis.</title>
        <authorList>
            <person name="Qin G."/>
            <person name="Xu C."/>
            <person name="Ming R."/>
            <person name="Tang H."/>
            <person name="Guyot R."/>
            <person name="Kramer E.M."/>
            <person name="Hu Y."/>
            <person name="Yi X."/>
            <person name="Qi Y."/>
            <person name="Xu X."/>
            <person name="Gao Z."/>
            <person name="Pan H."/>
            <person name="Jian J."/>
            <person name="Tian Y."/>
            <person name="Yue Z."/>
            <person name="Xu Y."/>
        </authorList>
    </citation>
    <scope>NUCLEOTIDE SEQUENCE [LARGE SCALE GENOMIC DNA]</scope>
    <source>
        <strain evidence="10">cv. Dabenzi</strain>
    </source>
</reference>
<evidence type="ECO:0000256" key="7">
    <source>
        <dbReference type="SAM" id="Phobius"/>
    </source>
</evidence>
<dbReference type="InterPro" id="IPR012919">
    <property type="entry name" value="SUN_dom"/>
</dbReference>
<evidence type="ECO:0000256" key="3">
    <source>
        <dbReference type="ARBA" id="ARBA00022989"/>
    </source>
</evidence>
<keyword evidence="2 7" id="KW-0812">Transmembrane</keyword>
<protein>
    <recommendedName>
        <fullName evidence="8">SUN domain-containing protein</fullName>
    </recommendedName>
</protein>
<feature type="coiled-coil region" evidence="5">
    <location>
        <begin position="121"/>
        <end position="197"/>
    </location>
</feature>
<comment type="caution">
    <text evidence="9">The sequence shown here is derived from an EMBL/GenBank/DDBJ whole genome shotgun (WGS) entry which is preliminary data.</text>
</comment>
<organism evidence="9 10">
    <name type="scientific">Punica granatum</name>
    <name type="common">Pomegranate</name>
    <dbReference type="NCBI Taxonomy" id="22663"/>
    <lineage>
        <taxon>Eukaryota</taxon>
        <taxon>Viridiplantae</taxon>
        <taxon>Streptophyta</taxon>
        <taxon>Embryophyta</taxon>
        <taxon>Tracheophyta</taxon>
        <taxon>Spermatophyta</taxon>
        <taxon>Magnoliopsida</taxon>
        <taxon>eudicotyledons</taxon>
        <taxon>Gunneridae</taxon>
        <taxon>Pentapetalae</taxon>
        <taxon>rosids</taxon>
        <taxon>malvids</taxon>
        <taxon>Myrtales</taxon>
        <taxon>Lythraceae</taxon>
        <taxon>Punica</taxon>
    </lineage>
</organism>
<dbReference type="GO" id="GO:0016020">
    <property type="term" value="C:membrane"/>
    <property type="evidence" value="ECO:0007669"/>
    <property type="project" value="UniProtKB-SubCell"/>
</dbReference>
<feature type="region of interest" description="Disordered" evidence="6">
    <location>
        <begin position="1"/>
        <end position="59"/>
    </location>
</feature>
<keyword evidence="4 7" id="KW-0472">Membrane</keyword>